<name>A0AA39U5T0_9PEZI</name>
<organism evidence="2 3">
    <name type="scientific">Immersiella caudata</name>
    <dbReference type="NCBI Taxonomy" id="314043"/>
    <lineage>
        <taxon>Eukaryota</taxon>
        <taxon>Fungi</taxon>
        <taxon>Dikarya</taxon>
        <taxon>Ascomycota</taxon>
        <taxon>Pezizomycotina</taxon>
        <taxon>Sordariomycetes</taxon>
        <taxon>Sordariomycetidae</taxon>
        <taxon>Sordariales</taxon>
        <taxon>Lasiosphaeriaceae</taxon>
        <taxon>Immersiella</taxon>
    </lineage>
</organism>
<sequence>MPFSAYHLPALFIATTQTLGGIWPIFFNTSSAMIEFGLPPRIAYSPEGQTAFVVGAARTSVIGLIMWMLYLRGKYKELDGVLVVLGTVLGAVDYWVCANEGLGSWGAFRLLSGVVIAGWGSCQLGLEAHLYRLGLKVQFLTPRRTI</sequence>
<keyword evidence="3" id="KW-1185">Reference proteome</keyword>
<evidence type="ECO:0000313" key="3">
    <source>
        <dbReference type="Proteomes" id="UP001175000"/>
    </source>
</evidence>
<dbReference type="Proteomes" id="UP001175000">
    <property type="component" value="Unassembled WGS sequence"/>
</dbReference>
<protein>
    <submittedName>
        <fullName evidence="2">Uncharacterized protein</fullName>
    </submittedName>
</protein>
<dbReference type="AlphaFoldDB" id="A0AA39U5T0"/>
<keyword evidence="1" id="KW-0812">Transmembrane</keyword>
<feature type="transmembrane region" description="Helical" evidence="1">
    <location>
        <begin position="51"/>
        <end position="71"/>
    </location>
</feature>
<evidence type="ECO:0000313" key="2">
    <source>
        <dbReference type="EMBL" id="KAK0611654.1"/>
    </source>
</evidence>
<reference evidence="2" key="1">
    <citation type="submission" date="2023-06" db="EMBL/GenBank/DDBJ databases">
        <title>Genome-scale phylogeny and comparative genomics of the fungal order Sordariales.</title>
        <authorList>
            <consortium name="Lawrence Berkeley National Laboratory"/>
            <person name="Hensen N."/>
            <person name="Bonometti L."/>
            <person name="Westerberg I."/>
            <person name="Brannstrom I.O."/>
            <person name="Guillou S."/>
            <person name="Cros-Aarteil S."/>
            <person name="Calhoun S."/>
            <person name="Haridas S."/>
            <person name="Kuo A."/>
            <person name="Mondo S."/>
            <person name="Pangilinan J."/>
            <person name="Riley R."/>
            <person name="Labutti K."/>
            <person name="Andreopoulos B."/>
            <person name="Lipzen A."/>
            <person name="Chen C."/>
            <person name="Yanf M."/>
            <person name="Daum C."/>
            <person name="Ng V."/>
            <person name="Clum A."/>
            <person name="Steindorff A."/>
            <person name="Ohm R."/>
            <person name="Martin F."/>
            <person name="Silar P."/>
            <person name="Natvig D."/>
            <person name="Lalanne C."/>
            <person name="Gautier V."/>
            <person name="Ament-Velasquez S.L."/>
            <person name="Kruys A."/>
            <person name="Hutchinson M.I."/>
            <person name="Powell A.J."/>
            <person name="Barry K."/>
            <person name="Miller A.N."/>
            <person name="Grigoriev I.V."/>
            <person name="Debuchy R."/>
            <person name="Gladieux P."/>
            <person name="Thoren M.H."/>
            <person name="Johannesson H."/>
        </authorList>
    </citation>
    <scope>NUCLEOTIDE SEQUENCE</scope>
    <source>
        <strain evidence="2">CBS 606.72</strain>
    </source>
</reference>
<keyword evidence="1" id="KW-0472">Membrane</keyword>
<evidence type="ECO:0000256" key="1">
    <source>
        <dbReference type="SAM" id="Phobius"/>
    </source>
</evidence>
<comment type="caution">
    <text evidence="2">The sequence shown here is derived from an EMBL/GenBank/DDBJ whole genome shotgun (WGS) entry which is preliminary data.</text>
</comment>
<accession>A0AA39U5T0</accession>
<dbReference type="InterPro" id="IPR025363">
    <property type="entry name" value="DUF4267"/>
</dbReference>
<dbReference type="EMBL" id="JAULSU010000007">
    <property type="protein sequence ID" value="KAK0611654.1"/>
    <property type="molecule type" value="Genomic_DNA"/>
</dbReference>
<dbReference type="Pfam" id="PF14087">
    <property type="entry name" value="DUF4267"/>
    <property type="match status" value="1"/>
</dbReference>
<keyword evidence="1" id="KW-1133">Transmembrane helix</keyword>
<gene>
    <name evidence="2" type="ORF">B0T14DRAFT_607706</name>
</gene>
<proteinExistence type="predicted"/>